<reference evidence="2" key="2">
    <citation type="submission" date="2012-01" db="EMBL/GenBank/DDBJ databases">
        <title>Complete sequence of plasmid 1 of Rahnella aquatilis CIP 78.65.</title>
        <authorList>
            <person name="Lucas S."/>
            <person name="Han J."/>
            <person name="Lapidus A."/>
            <person name="Cheng J.-F."/>
            <person name="Goodwin L."/>
            <person name="Pitluck S."/>
            <person name="Peters L."/>
            <person name="Ovchinnikova G."/>
            <person name="Held B."/>
            <person name="Detter J.C."/>
            <person name="Han C."/>
            <person name="Tapia R."/>
            <person name="Land M."/>
            <person name="Hauser L."/>
            <person name="Kyrpides N."/>
            <person name="Ivanova N."/>
            <person name="Pagani I."/>
            <person name="Sobecky P."/>
            <person name="Martinez R."/>
            <person name="Woyke T."/>
        </authorList>
    </citation>
    <scope>NUCLEOTIDE SEQUENCE [LARGE SCALE GENOMIC DNA]</scope>
    <source>
        <strain evidence="2">ATCC 33071 / DSM 4594 / JCM 1683 / NBRC 105701 / NCIMB 13365 / CIP 78.65</strain>
        <plasmid evidence="2">pRahaq201</plasmid>
    </source>
</reference>
<keyword evidence="2" id="KW-1185">Reference proteome</keyword>
<organism evidence="1 2">
    <name type="scientific">Rahnella aquatilis (strain ATCC 33071 / DSM 4594 / JCM 1683 / NBRC 105701 / NCIMB 13365 / CIP 78.65)</name>
    <dbReference type="NCBI Taxonomy" id="745277"/>
    <lineage>
        <taxon>Bacteria</taxon>
        <taxon>Pseudomonadati</taxon>
        <taxon>Pseudomonadota</taxon>
        <taxon>Gammaproteobacteria</taxon>
        <taxon>Enterobacterales</taxon>
        <taxon>Yersiniaceae</taxon>
        <taxon>Rahnella</taxon>
    </lineage>
</organism>
<dbReference type="AlphaFoldDB" id="H2J243"/>
<sequence>MINSGDVWSSREKKHSLIIEIKVNRSGNGETFPPATQCQVRQDKGQILSECGVYYRI</sequence>
<evidence type="ECO:0000313" key="2">
    <source>
        <dbReference type="Proteomes" id="UP000009010"/>
    </source>
</evidence>
<evidence type="ECO:0000313" key="1">
    <source>
        <dbReference type="EMBL" id="AEX54640.1"/>
    </source>
</evidence>
<protein>
    <submittedName>
        <fullName evidence="1">Uncharacterized protein</fullName>
    </submittedName>
</protein>
<proteinExistence type="predicted"/>
<gene>
    <name evidence="1" type="ordered locus">Rahaq2_4923</name>
</gene>
<dbReference type="EMBL" id="CP003245">
    <property type="protein sequence ID" value="AEX54640.1"/>
    <property type="molecule type" value="Genomic_DNA"/>
</dbReference>
<dbReference type="KEGG" id="raq:Rahaq2_4923"/>
<geneLocation type="plasmid" evidence="1 2">
    <name>pRahaq201</name>
</geneLocation>
<name>H2J243_RAHAC</name>
<dbReference type="HOGENOM" id="CLU_2993471_0_0_6"/>
<keyword evidence="1" id="KW-0614">Plasmid</keyword>
<reference evidence="1 2" key="1">
    <citation type="journal article" date="2012" name="J. Bacteriol.">
        <title>Complete Genome Sequence of Rahnella aquatilis CIP 78.65.</title>
        <authorList>
            <person name="Martinez R.J."/>
            <person name="Bruce D."/>
            <person name="Detter C."/>
            <person name="Goodwin L.A."/>
            <person name="Han J."/>
            <person name="Han C.S."/>
            <person name="Held B."/>
            <person name="Land M.L."/>
            <person name="Mikhailova N."/>
            <person name="Nolan M."/>
            <person name="Pennacchio L."/>
            <person name="Pitluck S."/>
            <person name="Tapia R."/>
            <person name="Woyke T."/>
            <person name="Sobecky P.A."/>
        </authorList>
    </citation>
    <scope>NUCLEOTIDE SEQUENCE [LARGE SCALE GENOMIC DNA]</scope>
    <source>
        <strain evidence="2">ATCC 33071 / DSM 4594 / JCM 1683 / NBRC 105701 / NCIMB 13365 / CIP 78.65</strain>
        <plasmid evidence="1">pRahaq201</plasmid>
    </source>
</reference>
<dbReference type="Proteomes" id="UP000009010">
    <property type="component" value="Plasmid pRahaq201"/>
</dbReference>
<accession>H2J243</accession>